<protein>
    <submittedName>
        <fullName evidence="3">PH domain-containing protein</fullName>
    </submittedName>
</protein>
<evidence type="ECO:0000259" key="2">
    <source>
        <dbReference type="Pfam" id="PF10882"/>
    </source>
</evidence>
<organism evidence="3 4">
    <name type="scientific">Parabacteroides chartae</name>
    <dbReference type="NCBI Taxonomy" id="1037355"/>
    <lineage>
        <taxon>Bacteria</taxon>
        <taxon>Pseudomonadati</taxon>
        <taxon>Bacteroidota</taxon>
        <taxon>Bacteroidia</taxon>
        <taxon>Bacteroidales</taxon>
        <taxon>Tannerellaceae</taxon>
        <taxon>Parabacteroides</taxon>
    </lineage>
</organism>
<name>A0A1T5ENU9_9BACT</name>
<dbReference type="Proteomes" id="UP000190852">
    <property type="component" value="Unassembled WGS sequence"/>
</dbReference>
<feature type="transmembrane region" description="Helical" evidence="1">
    <location>
        <begin position="45"/>
        <end position="66"/>
    </location>
</feature>
<dbReference type="Pfam" id="PF10882">
    <property type="entry name" value="bPH_5"/>
    <property type="match status" value="1"/>
</dbReference>
<proteinExistence type="predicted"/>
<accession>A0A1T5ENU9</accession>
<dbReference type="EMBL" id="FUYQ01000029">
    <property type="protein sequence ID" value="SKB85350.1"/>
    <property type="molecule type" value="Genomic_DNA"/>
</dbReference>
<dbReference type="AlphaFoldDB" id="A0A1T5ENU9"/>
<keyword evidence="1" id="KW-0472">Membrane</keyword>
<feature type="transmembrane region" description="Helical" evidence="1">
    <location>
        <begin position="12"/>
        <end position="33"/>
    </location>
</feature>
<feature type="domain" description="Bacterial Pleckstrin homology" evidence="2">
    <location>
        <begin position="68"/>
        <end position="156"/>
    </location>
</feature>
<evidence type="ECO:0000313" key="3">
    <source>
        <dbReference type="EMBL" id="SKB85350.1"/>
    </source>
</evidence>
<sequence>MVSDNSKIIKYHWSSFCLLLTLGLTLLFVFIIYKMIHSNPIPGCAISSVIIGLMVYTILQCPLYIINSRKQISIKLIGKTININKDDILFIRKIDKVELNSAYRAGGSGGYFGYTGKFKSLEIGTFYMYATEFYNLQLIVTKDKKYMISCSFDKFENE</sequence>
<reference evidence="4" key="1">
    <citation type="submission" date="2017-02" db="EMBL/GenBank/DDBJ databases">
        <authorList>
            <person name="Varghese N."/>
            <person name="Submissions S."/>
        </authorList>
    </citation>
    <scope>NUCLEOTIDE SEQUENCE [LARGE SCALE GENOMIC DNA]</scope>
    <source>
        <strain evidence="4">DSM 24967</strain>
    </source>
</reference>
<evidence type="ECO:0000256" key="1">
    <source>
        <dbReference type="SAM" id="Phobius"/>
    </source>
</evidence>
<keyword evidence="1" id="KW-1133">Transmembrane helix</keyword>
<keyword evidence="4" id="KW-1185">Reference proteome</keyword>
<keyword evidence="1" id="KW-0812">Transmembrane</keyword>
<gene>
    <name evidence="3" type="ORF">SAMN05660349_03055</name>
</gene>
<evidence type="ECO:0000313" key="4">
    <source>
        <dbReference type="Proteomes" id="UP000190852"/>
    </source>
</evidence>
<dbReference type="InterPro" id="IPR027783">
    <property type="entry name" value="Bacterial_PH-related"/>
</dbReference>